<comment type="caution">
    <text evidence="1">The sequence shown here is derived from an EMBL/GenBank/DDBJ whole genome shotgun (WGS) entry which is preliminary data.</text>
</comment>
<protein>
    <submittedName>
        <fullName evidence="1">Uncharacterized protein</fullName>
    </submittedName>
</protein>
<organism evidence="1 2">
    <name type="scientific">Candidatus Roizmanbacteria bacterium CG10_big_fil_rev_8_21_14_0_10_39_6</name>
    <dbReference type="NCBI Taxonomy" id="1974853"/>
    <lineage>
        <taxon>Bacteria</taxon>
        <taxon>Candidatus Roizmaniibacteriota</taxon>
    </lineage>
</organism>
<reference evidence="2" key="1">
    <citation type="submission" date="2017-09" db="EMBL/GenBank/DDBJ databases">
        <title>Depth-based differentiation of microbial function through sediment-hosted aquifers and enrichment of novel symbionts in the deep terrestrial subsurface.</title>
        <authorList>
            <person name="Probst A.J."/>
            <person name="Ladd B."/>
            <person name="Jarett J.K."/>
            <person name="Geller-Mcgrath D.E."/>
            <person name="Sieber C.M.K."/>
            <person name="Emerson J.B."/>
            <person name="Anantharaman K."/>
            <person name="Thomas B.C."/>
            <person name="Malmstrom R."/>
            <person name="Stieglmeier M."/>
            <person name="Klingl A."/>
            <person name="Woyke T."/>
            <person name="Ryan C.M."/>
            <person name="Banfield J.F."/>
        </authorList>
    </citation>
    <scope>NUCLEOTIDE SEQUENCE [LARGE SCALE GENOMIC DNA]</scope>
</reference>
<gene>
    <name evidence="1" type="ORF">COU88_01025</name>
</gene>
<dbReference type="EMBL" id="PFED01000044">
    <property type="protein sequence ID" value="PJE63154.1"/>
    <property type="molecule type" value="Genomic_DNA"/>
</dbReference>
<dbReference type="Proteomes" id="UP000229554">
    <property type="component" value="Unassembled WGS sequence"/>
</dbReference>
<name>A0A2M8KT89_9BACT</name>
<sequence length="375" mass="42068">QKLSELFLHNHIVFGKVLHTSAVMSVLHYLPYQLIIGLTVAIGTSLSPFRALFAYSFAQKKVNPTDVYSQTYALFPSSVHTVVYRNHIPIPFMPFQIDRKTIATSMKDTHFAKKALRTLSISGFRTMAWASNYLLGHQKRIITQNAISQKQLQSLLITTTASVPGFNQGLKNIAYFRTALHKKYAEESFRKNEKSIHFAKNNTSPIVRSVVIENINNKLQIKLVKLTTSLSYLDKATTIGVIYPIALLTTKNATHSHWNDTPAKNVSGFILAYDKKTPVCIALSSSSLIRIKINHLLPLIHTICTREKVTFHCYVHTDDGGAVGDFYQEGGTLKQFKPLYGHCISSLVGFTHIPQSKKTQAALKNWASIKSQKYA</sequence>
<feature type="non-terminal residue" evidence="1">
    <location>
        <position position="1"/>
    </location>
</feature>
<proteinExistence type="predicted"/>
<accession>A0A2M8KT89</accession>
<evidence type="ECO:0000313" key="2">
    <source>
        <dbReference type="Proteomes" id="UP000229554"/>
    </source>
</evidence>
<dbReference type="AlphaFoldDB" id="A0A2M8KT89"/>
<evidence type="ECO:0000313" key="1">
    <source>
        <dbReference type="EMBL" id="PJE63154.1"/>
    </source>
</evidence>